<dbReference type="AlphaFoldDB" id="A0A3P8ACF9"/>
<sequence length="87" mass="9716">MPIVMKRPSYAGWSNKVTNLRSEGEVVLLTVQRCDISKVFPSDNQHDIDVTFPQGGVWLEKVDPKNAHLALSHGYPSPAVRSQEVRS</sequence>
<accession>A0A3P8ACF9</accession>
<evidence type="ECO:0000313" key="2">
    <source>
        <dbReference type="Proteomes" id="UP000277204"/>
    </source>
</evidence>
<proteinExistence type="predicted"/>
<protein>
    <submittedName>
        <fullName evidence="1">Uncharacterized protein</fullName>
    </submittedName>
</protein>
<name>A0A3P8ACF9_9TREM</name>
<organism evidence="1 2">
    <name type="scientific">Schistosoma margrebowiei</name>
    <dbReference type="NCBI Taxonomy" id="48269"/>
    <lineage>
        <taxon>Eukaryota</taxon>
        <taxon>Metazoa</taxon>
        <taxon>Spiralia</taxon>
        <taxon>Lophotrochozoa</taxon>
        <taxon>Platyhelminthes</taxon>
        <taxon>Trematoda</taxon>
        <taxon>Digenea</taxon>
        <taxon>Strigeidida</taxon>
        <taxon>Schistosomatoidea</taxon>
        <taxon>Schistosomatidae</taxon>
        <taxon>Schistosoma</taxon>
    </lineage>
</organism>
<evidence type="ECO:0000313" key="1">
    <source>
        <dbReference type="EMBL" id="VDO94477.1"/>
    </source>
</evidence>
<keyword evidence="2" id="KW-1185">Reference proteome</keyword>
<dbReference type="Proteomes" id="UP000277204">
    <property type="component" value="Unassembled WGS sequence"/>
</dbReference>
<dbReference type="EMBL" id="UZAI01006238">
    <property type="protein sequence ID" value="VDO94477.1"/>
    <property type="molecule type" value="Genomic_DNA"/>
</dbReference>
<gene>
    <name evidence="1" type="ORF">SMRZ_LOCUS11268</name>
</gene>
<reference evidence="1 2" key="1">
    <citation type="submission" date="2018-11" db="EMBL/GenBank/DDBJ databases">
        <authorList>
            <consortium name="Pathogen Informatics"/>
        </authorList>
    </citation>
    <scope>NUCLEOTIDE SEQUENCE [LARGE SCALE GENOMIC DNA]</scope>
    <source>
        <strain evidence="1 2">Zambia</strain>
    </source>
</reference>